<proteinExistence type="predicted"/>
<dbReference type="Proteomes" id="UP000190831">
    <property type="component" value="Chromosome D"/>
</dbReference>
<feature type="transmembrane region" description="Helical" evidence="1">
    <location>
        <begin position="20"/>
        <end position="43"/>
    </location>
</feature>
<reference evidence="2 3" key="1">
    <citation type="submission" date="2016-03" db="EMBL/GenBank/DDBJ databases">
        <authorList>
            <person name="Devillers H."/>
        </authorList>
    </citation>
    <scope>NUCLEOTIDE SEQUENCE [LARGE SCALE GENOMIC DNA]</scope>
    <source>
        <strain evidence="2">CBS 6772</strain>
    </source>
</reference>
<keyword evidence="1" id="KW-0472">Membrane</keyword>
<protein>
    <submittedName>
        <fullName evidence="2">LAFE_0D04610g1_1</fullName>
    </submittedName>
</protein>
<keyword evidence="3" id="KW-1185">Reference proteome</keyword>
<feature type="transmembrane region" description="Helical" evidence="1">
    <location>
        <begin position="50"/>
        <end position="72"/>
    </location>
</feature>
<dbReference type="AlphaFoldDB" id="A0A1G4MB46"/>
<sequence>MFGGPGSSLSRWYINEKSSLRIVFMLRFIARCLCILLILNLCLLPLRRPIACYIHYILLQCPSGASWCILWWQKSAYLEKVIWKLIDYIESTYDI</sequence>
<dbReference type="EMBL" id="LT598492">
    <property type="protein sequence ID" value="SCW01079.1"/>
    <property type="molecule type" value="Genomic_DNA"/>
</dbReference>
<keyword evidence="1" id="KW-1133">Transmembrane helix</keyword>
<dbReference type="OrthoDB" id="4032162at2759"/>
<evidence type="ECO:0000256" key="1">
    <source>
        <dbReference type="SAM" id="Phobius"/>
    </source>
</evidence>
<gene>
    <name evidence="2" type="ORF">LAFE_0D04610G</name>
</gene>
<keyword evidence="1" id="KW-0812">Transmembrane</keyword>
<evidence type="ECO:0000313" key="2">
    <source>
        <dbReference type="EMBL" id="SCW01079.1"/>
    </source>
</evidence>
<organism evidence="2 3">
    <name type="scientific">Lachancea fermentati</name>
    <name type="common">Zygosaccharomyces fermentati</name>
    <dbReference type="NCBI Taxonomy" id="4955"/>
    <lineage>
        <taxon>Eukaryota</taxon>
        <taxon>Fungi</taxon>
        <taxon>Dikarya</taxon>
        <taxon>Ascomycota</taxon>
        <taxon>Saccharomycotina</taxon>
        <taxon>Saccharomycetes</taxon>
        <taxon>Saccharomycetales</taxon>
        <taxon>Saccharomycetaceae</taxon>
        <taxon>Lachancea</taxon>
    </lineage>
</organism>
<accession>A0A1G4MB46</accession>
<name>A0A1G4MB46_LACFM</name>
<evidence type="ECO:0000313" key="3">
    <source>
        <dbReference type="Proteomes" id="UP000190831"/>
    </source>
</evidence>